<dbReference type="KEGG" id="ttt:THITE_2044068"/>
<keyword evidence="4" id="KW-1185">Reference proteome</keyword>
<feature type="non-terminal residue" evidence="3">
    <location>
        <position position="1"/>
    </location>
</feature>
<evidence type="ECO:0000256" key="1">
    <source>
        <dbReference type="ARBA" id="ARBA00004173"/>
    </source>
</evidence>
<keyword evidence="2" id="KW-0496">Mitochondrion</keyword>
<dbReference type="AlphaFoldDB" id="G2QYC3"/>
<name>G2QYC3_THETT</name>
<dbReference type="GO" id="GO:0005739">
    <property type="term" value="C:mitochondrion"/>
    <property type="evidence" value="ECO:0007669"/>
    <property type="project" value="UniProtKB-SubCell"/>
</dbReference>
<comment type="subcellular location">
    <subcellularLocation>
        <location evidence="1">Mitochondrion</location>
    </subcellularLocation>
</comment>
<evidence type="ECO:0000256" key="2">
    <source>
        <dbReference type="ARBA" id="ARBA00023128"/>
    </source>
</evidence>
<proteinExistence type="predicted"/>
<organism evidence="3 4">
    <name type="scientific">Thermothielavioides terrestris (strain ATCC 38088 / NRRL 8126)</name>
    <name type="common">Thielavia terrestris</name>
    <dbReference type="NCBI Taxonomy" id="578455"/>
    <lineage>
        <taxon>Eukaryota</taxon>
        <taxon>Fungi</taxon>
        <taxon>Dikarya</taxon>
        <taxon>Ascomycota</taxon>
        <taxon>Pezizomycotina</taxon>
        <taxon>Sordariomycetes</taxon>
        <taxon>Sordariomycetidae</taxon>
        <taxon>Sordariales</taxon>
        <taxon>Chaetomiaceae</taxon>
        <taxon>Thermothielavioides</taxon>
        <taxon>Thermothielavioides terrestris</taxon>
    </lineage>
</organism>
<gene>
    <name evidence="3" type="ORF">THITE_2044068</name>
</gene>
<evidence type="ECO:0000313" key="3">
    <source>
        <dbReference type="EMBL" id="AEO66221.1"/>
    </source>
</evidence>
<dbReference type="SUPFAM" id="SSF56672">
    <property type="entry name" value="DNA/RNA polymerases"/>
    <property type="match status" value="1"/>
</dbReference>
<dbReference type="EMBL" id="CP003010">
    <property type="protein sequence ID" value="AEO66221.1"/>
    <property type="molecule type" value="Genomic_DNA"/>
</dbReference>
<dbReference type="GeneID" id="11520817"/>
<evidence type="ECO:0008006" key="5">
    <source>
        <dbReference type="Google" id="ProtNLM"/>
    </source>
</evidence>
<dbReference type="Proteomes" id="UP000008181">
    <property type="component" value="Chromosome 2"/>
</dbReference>
<reference evidence="3 4" key="1">
    <citation type="journal article" date="2011" name="Nat. Biotechnol.">
        <title>Comparative genomic analysis of the thermophilic biomass-degrading fungi Myceliophthora thermophila and Thielavia terrestris.</title>
        <authorList>
            <person name="Berka R.M."/>
            <person name="Grigoriev I.V."/>
            <person name="Otillar R."/>
            <person name="Salamov A."/>
            <person name="Grimwood J."/>
            <person name="Reid I."/>
            <person name="Ishmael N."/>
            <person name="John T."/>
            <person name="Darmond C."/>
            <person name="Moisan M.-C."/>
            <person name="Henrissat B."/>
            <person name="Coutinho P.M."/>
            <person name="Lombard V."/>
            <person name="Natvig D.O."/>
            <person name="Lindquist E."/>
            <person name="Schmutz J."/>
            <person name="Lucas S."/>
            <person name="Harris P."/>
            <person name="Powlowski J."/>
            <person name="Bellemare A."/>
            <person name="Taylor D."/>
            <person name="Butler G."/>
            <person name="de Vries R.P."/>
            <person name="Allijn I.E."/>
            <person name="van den Brink J."/>
            <person name="Ushinsky S."/>
            <person name="Storms R."/>
            <person name="Powell A.J."/>
            <person name="Paulsen I.T."/>
            <person name="Elbourne L.D.H."/>
            <person name="Baker S.E."/>
            <person name="Magnuson J."/>
            <person name="LaBoissiere S."/>
            <person name="Clutterbuck A.J."/>
            <person name="Martinez D."/>
            <person name="Wogulis M."/>
            <person name="de Leon A.L."/>
            <person name="Rey M.W."/>
            <person name="Tsang A."/>
        </authorList>
    </citation>
    <scope>NUCLEOTIDE SEQUENCE [LARGE SCALE GENOMIC DNA]</scope>
    <source>
        <strain evidence="4">ATCC 38088 / NRRL 8126</strain>
    </source>
</reference>
<sequence length="95" mass="10445">IDVYCDDVIIGSCKFGTSSGHLAYLYVVFEALRKYNISISPDKSFIAFPSATVLGQMVNSIGMSTIAERLVAITTLQFLYTLKDLEYFIGATGFI</sequence>
<dbReference type="Gene3D" id="3.30.70.270">
    <property type="match status" value="1"/>
</dbReference>
<evidence type="ECO:0000313" key="4">
    <source>
        <dbReference type="Proteomes" id="UP000008181"/>
    </source>
</evidence>
<dbReference type="HOGENOM" id="CLU_2216300_0_0_1"/>
<accession>G2QYC3</accession>
<dbReference type="OrthoDB" id="5152741at2759"/>
<dbReference type="InterPro" id="IPR043128">
    <property type="entry name" value="Rev_trsase/Diguanyl_cyclase"/>
</dbReference>
<dbReference type="RefSeq" id="XP_003652557.1">
    <property type="nucleotide sequence ID" value="XM_003652509.1"/>
</dbReference>
<dbReference type="InterPro" id="IPR043502">
    <property type="entry name" value="DNA/RNA_pol_sf"/>
</dbReference>
<protein>
    <recommendedName>
        <fullName evidence="5">Reverse transcriptase domain-containing protein</fullName>
    </recommendedName>
</protein>